<dbReference type="EMBL" id="SNSC02000034">
    <property type="protein sequence ID" value="TID12752.1"/>
    <property type="molecule type" value="Genomic_DNA"/>
</dbReference>
<comment type="caution">
    <text evidence="3">The sequence shown here is derived from an EMBL/GenBank/DDBJ whole genome shotgun (WGS) entry which is preliminary data.</text>
</comment>
<evidence type="ECO:0000313" key="4">
    <source>
        <dbReference type="Proteomes" id="UP000298493"/>
    </source>
</evidence>
<keyword evidence="1" id="KW-1133">Transmembrane helix</keyword>
<proteinExistence type="predicted"/>
<organism evidence="3 4">
    <name type="scientific">Venturia nashicola</name>
    <dbReference type="NCBI Taxonomy" id="86259"/>
    <lineage>
        <taxon>Eukaryota</taxon>
        <taxon>Fungi</taxon>
        <taxon>Dikarya</taxon>
        <taxon>Ascomycota</taxon>
        <taxon>Pezizomycotina</taxon>
        <taxon>Dothideomycetes</taxon>
        <taxon>Pleosporomycetidae</taxon>
        <taxon>Venturiales</taxon>
        <taxon>Venturiaceae</taxon>
        <taxon>Venturia</taxon>
    </lineage>
</organism>
<keyword evidence="4" id="KW-1185">Reference proteome</keyword>
<dbReference type="AlphaFoldDB" id="A0A4Z1NWE0"/>
<keyword evidence="1" id="KW-0812">Transmembrane</keyword>
<dbReference type="Proteomes" id="UP000298493">
    <property type="component" value="Unassembled WGS sequence"/>
</dbReference>
<evidence type="ECO:0000256" key="1">
    <source>
        <dbReference type="SAM" id="Phobius"/>
    </source>
</evidence>
<keyword evidence="1" id="KW-0472">Membrane</keyword>
<evidence type="ECO:0000313" key="3">
    <source>
        <dbReference type="EMBL" id="TID12752.1"/>
    </source>
</evidence>
<keyword evidence="2" id="KW-0732">Signal</keyword>
<protein>
    <submittedName>
        <fullName evidence="3">Dual specificity protein kinase</fullName>
    </submittedName>
</protein>
<keyword evidence="3" id="KW-0418">Kinase</keyword>
<gene>
    <name evidence="3" type="ORF">E6O75_ATG10245</name>
</gene>
<evidence type="ECO:0000256" key="2">
    <source>
        <dbReference type="SAM" id="SignalP"/>
    </source>
</evidence>
<feature type="signal peptide" evidence="2">
    <location>
        <begin position="1"/>
        <end position="20"/>
    </location>
</feature>
<accession>A0A4Z1NWE0</accession>
<sequence length="277" mass="31187">MDLLTLSLSLLLAISHLVSAHENPRRPLDQSLNRAYPLGWRMEKVPHDKIVVDADRFNGMNTEIERNTYELWRQSHCLNATRGLVPFTSWLDDLRTRPRTTFLIDTPWTASYGQRLRSAFNEGQFQTLDPLTLDDNCGWLYIDSVKSKGVYRGKIYYKHQTDAMKTIGDPLDAGYPPPNTIAAIKAKLEGTFPAAEMALILCFSLGPVAILAVCLAWKGMSTLRRRRRGVQKAENNSDGFELVNARKRGETNDVAGEEDTKSLDKQGGLVTTARQFV</sequence>
<name>A0A4Z1NWE0_9PEZI</name>
<reference evidence="3 4" key="1">
    <citation type="submission" date="2019-04" db="EMBL/GenBank/DDBJ databases">
        <title>High contiguity whole genome sequence and gene annotation resource for two Venturia nashicola isolates.</title>
        <authorList>
            <person name="Prokchorchik M."/>
            <person name="Won K."/>
            <person name="Lee Y."/>
            <person name="Choi E.D."/>
            <person name="Segonzac C."/>
            <person name="Sohn K.H."/>
        </authorList>
    </citation>
    <scope>NUCLEOTIDE SEQUENCE [LARGE SCALE GENOMIC DNA]</scope>
    <source>
        <strain evidence="3 4">PRI2</strain>
    </source>
</reference>
<keyword evidence="3" id="KW-0808">Transferase</keyword>
<dbReference type="GO" id="GO:0016301">
    <property type="term" value="F:kinase activity"/>
    <property type="evidence" value="ECO:0007669"/>
    <property type="project" value="UniProtKB-KW"/>
</dbReference>
<dbReference type="OrthoDB" id="10339973at2759"/>
<feature type="transmembrane region" description="Helical" evidence="1">
    <location>
        <begin position="197"/>
        <end position="217"/>
    </location>
</feature>
<feature type="chain" id="PRO_5021317184" evidence="2">
    <location>
        <begin position="21"/>
        <end position="277"/>
    </location>
</feature>